<feature type="transmembrane region" description="Helical" evidence="1">
    <location>
        <begin position="12"/>
        <end position="32"/>
    </location>
</feature>
<protein>
    <submittedName>
        <fullName evidence="2">Alpha/beta hydrolase-fold protein</fullName>
    </submittedName>
</protein>
<dbReference type="RefSeq" id="WP_386723385.1">
    <property type="nucleotide sequence ID" value="NZ_JBHRSZ010000009.1"/>
</dbReference>
<dbReference type="GO" id="GO:0016787">
    <property type="term" value="F:hydrolase activity"/>
    <property type="evidence" value="ECO:0007669"/>
    <property type="project" value="UniProtKB-KW"/>
</dbReference>
<dbReference type="Pfam" id="PF00756">
    <property type="entry name" value="Esterase"/>
    <property type="match status" value="1"/>
</dbReference>
<dbReference type="EMBL" id="JBHRSZ010000009">
    <property type="protein sequence ID" value="MFC3153465.1"/>
    <property type="molecule type" value="Genomic_DNA"/>
</dbReference>
<keyword evidence="3" id="KW-1185">Reference proteome</keyword>
<keyword evidence="1" id="KW-0472">Membrane</keyword>
<dbReference type="InterPro" id="IPR000801">
    <property type="entry name" value="Esterase-like"/>
</dbReference>
<dbReference type="InterPro" id="IPR029058">
    <property type="entry name" value="AB_hydrolase_fold"/>
</dbReference>
<proteinExistence type="predicted"/>
<sequence length="328" mass="36825">MQKGALYLRRTGIVFVAIVLTIIVGSISLWNWPGIVAKSISQPLEYTPVPISGLEMKCFSSDAPVYWSYCINRIPNSKSDDLIYYFHGRRGNAKWWNDDTYYTGDLYRQWAKTKSEPPTVISISFGSLWLLEKEQLLEYFQSELVPQIESKLSLKIDKRLVVGESMGGVNAILAWLNTSSLFDGAASLCAPLPTVSPEASFNEIAEYMHNSNTSWERGLMMLFIGRYLYPNKESWNQNSPLKVAHSKDLSSAGPLYLSCGKKDDWGCMAGSKQLIEHAESNGAHILWYPMEGGHCDIDSMSLASFLGDSDRVHNKNSQQDARELTPLL</sequence>
<reference evidence="3" key="1">
    <citation type="journal article" date="2019" name="Int. J. Syst. Evol. Microbiol.">
        <title>The Global Catalogue of Microorganisms (GCM) 10K type strain sequencing project: providing services to taxonomists for standard genome sequencing and annotation.</title>
        <authorList>
            <consortium name="The Broad Institute Genomics Platform"/>
            <consortium name="The Broad Institute Genome Sequencing Center for Infectious Disease"/>
            <person name="Wu L."/>
            <person name="Ma J."/>
        </authorList>
    </citation>
    <scope>NUCLEOTIDE SEQUENCE [LARGE SCALE GENOMIC DNA]</scope>
    <source>
        <strain evidence="3">KCTC 52438</strain>
    </source>
</reference>
<keyword evidence="1" id="KW-0812">Transmembrane</keyword>
<keyword evidence="1" id="KW-1133">Transmembrane helix</keyword>
<name>A0ABV7HHV8_9GAMM</name>
<comment type="caution">
    <text evidence="2">The sequence shown here is derived from an EMBL/GenBank/DDBJ whole genome shotgun (WGS) entry which is preliminary data.</text>
</comment>
<dbReference type="Proteomes" id="UP001595476">
    <property type="component" value="Unassembled WGS sequence"/>
</dbReference>
<evidence type="ECO:0000313" key="3">
    <source>
        <dbReference type="Proteomes" id="UP001595476"/>
    </source>
</evidence>
<keyword evidence="2" id="KW-0378">Hydrolase</keyword>
<accession>A0ABV7HHV8</accession>
<evidence type="ECO:0000313" key="2">
    <source>
        <dbReference type="EMBL" id="MFC3153465.1"/>
    </source>
</evidence>
<evidence type="ECO:0000256" key="1">
    <source>
        <dbReference type="SAM" id="Phobius"/>
    </source>
</evidence>
<organism evidence="2 3">
    <name type="scientific">Litoribrevibacter euphylliae</name>
    <dbReference type="NCBI Taxonomy" id="1834034"/>
    <lineage>
        <taxon>Bacteria</taxon>
        <taxon>Pseudomonadati</taxon>
        <taxon>Pseudomonadota</taxon>
        <taxon>Gammaproteobacteria</taxon>
        <taxon>Oceanospirillales</taxon>
        <taxon>Oceanospirillaceae</taxon>
        <taxon>Litoribrevibacter</taxon>
    </lineage>
</organism>
<gene>
    <name evidence="2" type="ORF">ACFOEK_20660</name>
</gene>
<dbReference type="Gene3D" id="3.40.50.1820">
    <property type="entry name" value="alpha/beta hydrolase"/>
    <property type="match status" value="1"/>
</dbReference>
<dbReference type="SUPFAM" id="SSF53474">
    <property type="entry name" value="alpha/beta-Hydrolases"/>
    <property type="match status" value="1"/>
</dbReference>